<evidence type="ECO:0000313" key="3">
    <source>
        <dbReference type="Proteomes" id="UP000239388"/>
    </source>
</evidence>
<evidence type="ECO:0000313" key="2">
    <source>
        <dbReference type="EMBL" id="PQO41065.1"/>
    </source>
</evidence>
<dbReference type="InterPro" id="IPR025406">
    <property type="entry name" value="DUF4132"/>
</dbReference>
<evidence type="ECO:0000259" key="1">
    <source>
        <dbReference type="Pfam" id="PF13569"/>
    </source>
</evidence>
<organism evidence="2 3">
    <name type="scientific">Blastopirellula marina</name>
    <dbReference type="NCBI Taxonomy" id="124"/>
    <lineage>
        <taxon>Bacteria</taxon>
        <taxon>Pseudomonadati</taxon>
        <taxon>Planctomycetota</taxon>
        <taxon>Planctomycetia</taxon>
        <taxon>Pirellulales</taxon>
        <taxon>Pirellulaceae</taxon>
        <taxon>Blastopirellula</taxon>
    </lineage>
</organism>
<reference evidence="2 3" key="1">
    <citation type="submission" date="2018-02" db="EMBL/GenBank/DDBJ databases">
        <title>Comparative genomes isolates from brazilian mangrove.</title>
        <authorList>
            <person name="Araujo J.E."/>
            <person name="Taketani R.G."/>
            <person name="Silva M.C.P."/>
            <person name="Loureco M.V."/>
            <person name="Andreote F.D."/>
        </authorList>
    </citation>
    <scope>NUCLEOTIDE SEQUENCE [LARGE SCALE GENOMIC DNA]</scope>
    <source>
        <strain evidence="2 3">NAP PRIS-MGV</strain>
    </source>
</reference>
<accession>A0A2S8G9C4</accession>
<protein>
    <submittedName>
        <fullName evidence="2">DUF4132 domain-containing protein</fullName>
    </submittedName>
</protein>
<proteinExistence type="predicted"/>
<comment type="caution">
    <text evidence="2">The sequence shown here is derived from an EMBL/GenBank/DDBJ whole genome shotgun (WGS) entry which is preliminary data.</text>
</comment>
<dbReference type="Proteomes" id="UP000239388">
    <property type="component" value="Unassembled WGS sequence"/>
</dbReference>
<dbReference type="RefSeq" id="WP_105351717.1">
    <property type="nucleotide sequence ID" value="NZ_PUIB01000006.1"/>
</dbReference>
<dbReference type="EMBL" id="PUIB01000006">
    <property type="protein sequence ID" value="PQO41065.1"/>
    <property type="molecule type" value="Genomic_DNA"/>
</dbReference>
<dbReference type="Pfam" id="PF13569">
    <property type="entry name" value="DUF4132"/>
    <property type="match status" value="1"/>
</dbReference>
<name>A0A2S8G9C4_9BACT</name>
<feature type="domain" description="DUF4132" evidence="1">
    <location>
        <begin position="49"/>
        <end position="232"/>
    </location>
</feature>
<dbReference type="AlphaFoldDB" id="A0A2S8G9C4"/>
<gene>
    <name evidence="2" type="ORF">C5Y98_03640</name>
</gene>
<sequence length="316" mass="35298">MAKATGTLPKKSAKKATSDVDDSIAWLEADNGYALGIVNGKLVARNPQGKKLASVPKALKDSELAEQLLAACEWLAVHRTECLRQIETWMLRSLPVPREVLEAVWPDPDWSDMLRNLVVVAANAKGEPQADKTGLLRDVDAKKGMGVVDRDGETQWLKTPQILIPHPILIDGVEDLREISSDMDFTQSVEQLFRPIFSATDEQKKGERITEFRQGKFDQLNFVTSLCRRLGYPVRGGYACNKVWEDGTPMEARFWVGEGDPEYETLTDELIFVDEDQTPQSIAAVGPVTFSEGMRMASQIYAKRKVEKDEQEGEEA</sequence>
<dbReference type="OrthoDB" id="4518949at2"/>